<evidence type="ECO:0000256" key="9">
    <source>
        <dbReference type="SAM" id="Phobius"/>
    </source>
</evidence>
<keyword evidence="9" id="KW-1133">Transmembrane helix</keyword>
<evidence type="ECO:0000256" key="3">
    <source>
        <dbReference type="ARBA" id="ARBA00006432"/>
    </source>
</evidence>
<organism evidence="12 13">
    <name type="scientific">Neisseria weixii</name>
    <dbReference type="NCBI Taxonomy" id="1853276"/>
    <lineage>
        <taxon>Bacteria</taxon>
        <taxon>Pseudomonadati</taxon>
        <taxon>Pseudomonadota</taxon>
        <taxon>Betaproteobacteria</taxon>
        <taxon>Neisseriales</taxon>
        <taxon>Neisseriaceae</taxon>
        <taxon>Neisseria</taxon>
    </lineage>
</organism>
<dbReference type="FunFam" id="3.30.300.30:FF:000008">
    <property type="entry name" value="2,3-dihydroxybenzoate-AMP ligase"/>
    <property type="match status" value="1"/>
</dbReference>
<dbReference type="PANTHER" id="PTHR43767:SF8">
    <property type="entry name" value="LONG-CHAIN-FATTY-ACID--COA LIGASE"/>
    <property type="match status" value="1"/>
</dbReference>
<evidence type="ECO:0000313" key="13">
    <source>
        <dbReference type="Proteomes" id="UP000272412"/>
    </source>
</evidence>
<keyword evidence="4 12" id="KW-0436">Ligase</keyword>
<evidence type="ECO:0000256" key="2">
    <source>
        <dbReference type="ARBA" id="ARBA00005005"/>
    </source>
</evidence>
<dbReference type="Gene3D" id="3.40.50.12780">
    <property type="entry name" value="N-terminal domain of ligase-like"/>
    <property type="match status" value="1"/>
</dbReference>
<evidence type="ECO:0000256" key="7">
    <source>
        <dbReference type="ARBA" id="ARBA00039545"/>
    </source>
</evidence>
<dbReference type="InterPro" id="IPR000873">
    <property type="entry name" value="AMP-dep_synth/lig_dom"/>
</dbReference>
<dbReference type="EMBL" id="RPFL01000004">
    <property type="protein sequence ID" value="RPD90152.1"/>
    <property type="molecule type" value="Genomic_DNA"/>
</dbReference>
<dbReference type="AlphaFoldDB" id="A0A3N4N1V0"/>
<keyword evidence="9" id="KW-0812">Transmembrane</keyword>
<dbReference type="Pfam" id="PF13193">
    <property type="entry name" value="AMP-binding_C"/>
    <property type="match status" value="1"/>
</dbReference>
<dbReference type="PANTHER" id="PTHR43767">
    <property type="entry name" value="LONG-CHAIN-FATTY-ACID--COA LIGASE"/>
    <property type="match status" value="1"/>
</dbReference>
<dbReference type="InterPro" id="IPR020845">
    <property type="entry name" value="AMP-binding_CS"/>
</dbReference>
<evidence type="ECO:0000259" key="10">
    <source>
        <dbReference type="Pfam" id="PF00501"/>
    </source>
</evidence>
<keyword evidence="5 9" id="KW-0472">Membrane</keyword>
<proteinExistence type="inferred from homology"/>
<dbReference type="NCBIfam" id="NF004837">
    <property type="entry name" value="PRK06187.1"/>
    <property type="match status" value="1"/>
</dbReference>
<feature type="domain" description="AMP-binding enzyme C-terminal" evidence="11">
    <location>
        <begin position="424"/>
        <end position="499"/>
    </location>
</feature>
<feature type="transmembrane region" description="Helical" evidence="9">
    <location>
        <begin position="249"/>
        <end position="267"/>
    </location>
</feature>
<evidence type="ECO:0000256" key="1">
    <source>
        <dbReference type="ARBA" id="ARBA00004170"/>
    </source>
</evidence>
<dbReference type="InterPro" id="IPR025110">
    <property type="entry name" value="AMP-bd_C"/>
</dbReference>
<dbReference type="RefSeq" id="WP_096294798.1">
    <property type="nucleotide sequence ID" value="NZ_CP023429.1"/>
</dbReference>
<comment type="caution">
    <text evidence="12">The sequence shown here is derived from an EMBL/GenBank/DDBJ whole genome shotgun (WGS) entry which is preliminary data.</text>
</comment>
<evidence type="ECO:0000256" key="4">
    <source>
        <dbReference type="ARBA" id="ARBA00022598"/>
    </source>
</evidence>
<dbReference type="KEGG" id="nwx:CGZ65_03205"/>
<dbReference type="EC" id="6.2.1.3" evidence="6"/>
<sequence>MNYRYNNFYQMLVSANRQSAKQTAIFNDEKKITYGQFKQQVDAVAAYLQSIDVKFGDKVALAVSNSPEFIVAYFAVTALGAVAVPMNTFLKNDEFAYILNDCGAKFLFASDGLKEVKGLEDKTKLEKTIWIGDKPLADKKHAHFAAALSFPEKPDLSRQPAIDDLAHIIYTSGTTGHPKGALITYKNLFSNLQDVEQVFRISRKDRFVVFLPMFHSFTLTAMVLLPIYMACSIILVKSVFPFSNVLKQVLFKRATIFLGVPAIYTAMGKAKIPWYFRWFNRVRLFVSGGAPLAEQTILDFKAKFPKAKLIEGYGLSECSPVVSVNTLEQQKVGSVGKPLPGYQVKAVDDELMEVEKGGVGELIVKSDAVMQGYLNMPGATDEAIVNGWLRTGDLVQIDDDGFIFIVDRKKDLIISKGQNIYPREIEEALYKMDAVEAAAVIGVKDQYADEEIVAFVQVKDNMMLDEKEVRAYLRKNLANFKVPKHIYFKDGLPKNATGKVLKRVLKQQLKEEQSAS</sequence>
<accession>A0A3N4N1V0</accession>
<dbReference type="GO" id="GO:0016020">
    <property type="term" value="C:membrane"/>
    <property type="evidence" value="ECO:0007669"/>
    <property type="project" value="UniProtKB-SubCell"/>
</dbReference>
<dbReference type="InterPro" id="IPR042099">
    <property type="entry name" value="ANL_N_sf"/>
</dbReference>
<protein>
    <recommendedName>
        <fullName evidence="7">Long-chain-fatty-acid--CoA ligase</fullName>
        <ecNumber evidence="6">6.2.1.3</ecNumber>
    </recommendedName>
    <alternativeName>
        <fullName evidence="8">Long-chain acyl-CoA synthetase</fullName>
    </alternativeName>
</protein>
<feature type="transmembrane region" description="Helical" evidence="9">
    <location>
        <begin position="70"/>
        <end position="90"/>
    </location>
</feature>
<dbReference type="OrthoDB" id="9763207at2"/>
<comment type="similarity">
    <text evidence="3">Belongs to the ATP-dependent AMP-binding enzyme family.</text>
</comment>
<evidence type="ECO:0000256" key="5">
    <source>
        <dbReference type="ARBA" id="ARBA00023136"/>
    </source>
</evidence>
<dbReference type="SUPFAM" id="SSF56801">
    <property type="entry name" value="Acetyl-CoA synthetase-like"/>
    <property type="match status" value="1"/>
</dbReference>
<dbReference type="InterPro" id="IPR045851">
    <property type="entry name" value="AMP-bd_C_sf"/>
</dbReference>
<evidence type="ECO:0000313" key="12">
    <source>
        <dbReference type="EMBL" id="RPD90152.1"/>
    </source>
</evidence>
<evidence type="ECO:0000256" key="6">
    <source>
        <dbReference type="ARBA" id="ARBA00026121"/>
    </source>
</evidence>
<evidence type="ECO:0000256" key="8">
    <source>
        <dbReference type="ARBA" id="ARBA00042773"/>
    </source>
</evidence>
<reference evidence="12 13" key="1">
    <citation type="submission" date="2018-11" db="EMBL/GenBank/DDBJ databases">
        <title>Neisseria weixii sp. nov. isolated from the rectal contents of plateau pika (Ochotona cruzoniae).</title>
        <authorList>
            <person name="Zhang G."/>
        </authorList>
    </citation>
    <scope>NUCLEOTIDE SEQUENCE [LARGE SCALE GENOMIC DNA]</scope>
    <source>
        <strain evidence="12 13">10009</strain>
    </source>
</reference>
<name>A0A3N4N1V0_9NEIS</name>
<dbReference type="Proteomes" id="UP000272412">
    <property type="component" value="Unassembled WGS sequence"/>
</dbReference>
<feature type="domain" description="AMP-dependent synthetase/ligase" evidence="10">
    <location>
        <begin position="15"/>
        <end position="374"/>
    </location>
</feature>
<gene>
    <name evidence="12" type="ORF">EGK74_02320</name>
</gene>
<dbReference type="GO" id="GO:0004467">
    <property type="term" value="F:long-chain fatty acid-CoA ligase activity"/>
    <property type="evidence" value="ECO:0007669"/>
    <property type="project" value="UniProtKB-EC"/>
</dbReference>
<dbReference type="InterPro" id="IPR050237">
    <property type="entry name" value="ATP-dep_AMP-bd_enzyme"/>
</dbReference>
<evidence type="ECO:0000259" key="11">
    <source>
        <dbReference type="Pfam" id="PF13193"/>
    </source>
</evidence>
<keyword evidence="13" id="KW-1185">Reference proteome</keyword>
<dbReference type="CDD" id="cd05936">
    <property type="entry name" value="FC-FACS_FadD_like"/>
    <property type="match status" value="1"/>
</dbReference>
<dbReference type="PROSITE" id="PS00455">
    <property type="entry name" value="AMP_BINDING"/>
    <property type="match status" value="1"/>
</dbReference>
<dbReference type="Gene3D" id="3.30.300.30">
    <property type="match status" value="1"/>
</dbReference>
<dbReference type="Pfam" id="PF00501">
    <property type="entry name" value="AMP-binding"/>
    <property type="match status" value="1"/>
</dbReference>
<feature type="transmembrane region" description="Helical" evidence="9">
    <location>
        <begin position="207"/>
        <end position="229"/>
    </location>
</feature>
<comment type="subcellular location">
    <subcellularLocation>
        <location evidence="1">Membrane</location>
        <topology evidence="1">Peripheral membrane protein</topology>
    </subcellularLocation>
</comment>
<comment type="pathway">
    <text evidence="2">Lipid metabolism; fatty acid beta-oxidation.</text>
</comment>